<evidence type="ECO:0000313" key="2">
    <source>
        <dbReference type="EMBL" id="KAJ8395266.1"/>
    </source>
</evidence>
<dbReference type="AlphaFoldDB" id="A0AAD7S3F6"/>
<protein>
    <submittedName>
        <fullName evidence="2">Uncharacterized protein</fullName>
    </submittedName>
</protein>
<evidence type="ECO:0000256" key="1">
    <source>
        <dbReference type="SAM" id="MobiDB-lite"/>
    </source>
</evidence>
<evidence type="ECO:0000313" key="3">
    <source>
        <dbReference type="Proteomes" id="UP001221898"/>
    </source>
</evidence>
<sequence length="83" mass="9174">MEECVEDAVAPTCVLGHCGAVCKLAAEHTFFLTSGEPSCSWPEGPHLSIHEAISERRNYRQQTQTKNVAKDHRAASLLPRCRP</sequence>
<gene>
    <name evidence="2" type="ORF">AAFF_G00034680</name>
</gene>
<feature type="region of interest" description="Disordered" evidence="1">
    <location>
        <begin position="61"/>
        <end position="83"/>
    </location>
</feature>
<accession>A0AAD7S3F6</accession>
<name>A0AAD7S3F6_9TELE</name>
<comment type="caution">
    <text evidence="2">The sequence shown here is derived from an EMBL/GenBank/DDBJ whole genome shotgun (WGS) entry which is preliminary data.</text>
</comment>
<proteinExistence type="predicted"/>
<reference evidence="2" key="1">
    <citation type="journal article" date="2023" name="Science">
        <title>Genome structures resolve the early diversification of teleost fishes.</title>
        <authorList>
            <person name="Parey E."/>
            <person name="Louis A."/>
            <person name="Montfort J."/>
            <person name="Bouchez O."/>
            <person name="Roques C."/>
            <person name="Iampietro C."/>
            <person name="Lluch J."/>
            <person name="Castinel A."/>
            <person name="Donnadieu C."/>
            <person name="Desvignes T."/>
            <person name="Floi Bucao C."/>
            <person name="Jouanno E."/>
            <person name="Wen M."/>
            <person name="Mejri S."/>
            <person name="Dirks R."/>
            <person name="Jansen H."/>
            <person name="Henkel C."/>
            <person name="Chen W.J."/>
            <person name="Zahm M."/>
            <person name="Cabau C."/>
            <person name="Klopp C."/>
            <person name="Thompson A.W."/>
            <person name="Robinson-Rechavi M."/>
            <person name="Braasch I."/>
            <person name="Lecointre G."/>
            <person name="Bobe J."/>
            <person name="Postlethwait J.H."/>
            <person name="Berthelot C."/>
            <person name="Roest Crollius H."/>
            <person name="Guiguen Y."/>
        </authorList>
    </citation>
    <scope>NUCLEOTIDE SEQUENCE</scope>
    <source>
        <strain evidence="2">NC1722</strain>
    </source>
</reference>
<organism evidence="2 3">
    <name type="scientific">Aldrovandia affinis</name>
    <dbReference type="NCBI Taxonomy" id="143900"/>
    <lineage>
        <taxon>Eukaryota</taxon>
        <taxon>Metazoa</taxon>
        <taxon>Chordata</taxon>
        <taxon>Craniata</taxon>
        <taxon>Vertebrata</taxon>
        <taxon>Euteleostomi</taxon>
        <taxon>Actinopterygii</taxon>
        <taxon>Neopterygii</taxon>
        <taxon>Teleostei</taxon>
        <taxon>Notacanthiformes</taxon>
        <taxon>Halosauridae</taxon>
        <taxon>Aldrovandia</taxon>
    </lineage>
</organism>
<dbReference type="Proteomes" id="UP001221898">
    <property type="component" value="Unassembled WGS sequence"/>
</dbReference>
<keyword evidence="3" id="KW-1185">Reference proteome</keyword>
<dbReference type="EMBL" id="JAINUG010000118">
    <property type="protein sequence ID" value="KAJ8395266.1"/>
    <property type="molecule type" value="Genomic_DNA"/>
</dbReference>